<dbReference type="Proteomes" id="UP001054945">
    <property type="component" value="Unassembled WGS sequence"/>
</dbReference>
<accession>A0AAV4TCC2</accession>
<dbReference type="EMBL" id="BPLR01011043">
    <property type="protein sequence ID" value="GIY43834.1"/>
    <property type="molecule type" value="Genomic_DNA"/>
</dbReference>
<name>A0AAV4TCC2_CAEEX</name>
<protein>
    <submittedName>
        <fullName evidence="1">Uncharacterized protein</fullName>
    </submittedName>
</protein>
<gene>
    <name evidence="1" type="ORF">CEXT_69511</name>
</gene>
<keyword evidence="2" id="KW-1185">Reference proteome</keyword>
<evidence type="ECO:0000313" key="1">
    <source>
        <dbReference type="EMBL" id="GIY43834.1"/>
    </source>
</evidence>
<comment type="caution">
    <text evidence="1">The sequence shown here is derived from an EMBL/GenBank/DDBJ whole genome shotgun (WGS) entry which is preliminary data.</text>
</comment>
<sequence>MSSEYLWSETWTCPEEGYLTPNTIHLFHGLGGRGGGGFIHWSIELYLTRPREDLFVRIFSKWVRHLHWFPPIHQAV</sequence>
<organism evidence="1 2">
    <name type="scientific">Caerostris extrusa</name>
    <name type="common">Bark spider</name>
    <name type="synonym">Caerostris bankana</name>
    <dbReference type="NCBI Taxonomy" id="172846"/>
    <lineage>
        <taxon>Eukaryota</taxon>
        <taxon>Metazoa</taxon>
        <taxon>Ecdysozoa</taxon>
        <taxon>Arthropoda</taxon>
        <taxon>Chelicerata</taxon>
        <taxon>Arachnida</taxon>
        <taxon>Araneae</taxon>
        <taxon>Araneomorphae</taxon>
        <taxon>Entelegynae</taxon>
        <taxon>Araneoidea</taxon>
        <taxon>Araneidae</taxon>
        <taxon>Caerostris</taxon>
    </lineage>
</organism>
<proteinExistence type="predicted"/>
<reference evidence="1 2" key="1">
    <citation type="submission" date="2021-06" db="EMBL/GenBank/DDBJ databases">
        <title>Caerostris extrusa draft genome.</title>
        <authorList>
            <person name="Kono N."/>
            <person name="Arakawa K."/>
        </authorList>
    </citation>
    <scope>NUCLEOTIDE SEQUENCE [LARGE SCALE GENOMIC DNA]</scope>
</reference>
<dbReference type="AlphaFoldDB" id="A0AAV4TCC2"/>
<evidence type="ECO:0000313" key="2">
    <source>
        <dbReference type="Proteomes" id="UP001054945"/>
    </source>
</evidence>